<dbReference type="EMBL" id="JBFAEG010000018">
    <property type="protein sequence ID" value="MEU5710099.1"/>
    <property type="molecule type" value="Genomic_DNA"/>
</dbReference>
<evidence type="ECO:0000313" key="2">
    <source>
        <dbReference type="EMBL" id="MEU5710099.1"/>
    </source>
</evidence>
<gene>
    <name evidence="2" type="ORF">AB0H04_25050</name>
</gene>
<proteinExistence type="predicted"/>
<name>A0ABV3ADR7_9ACTN</name>
<dbReference type="Proteomes" id="UP001551011">
    <property type="component" value="Unassembled WGS sequence"/>
</dbReference>
<sequence>MRLGKAARGWMYDELGRLEEATKWPSSGSADPGYDDPPGLGGL</sequence>
<organism evidence="2 3">
    <name type="scientific">Streptomyces flaveolus</name>
    <dbReference type="NCBI Taxonomy" id="67297"/>
    <lineage>
        <taxon>Bacteria</taxon>
        <taxon>Bacillati</taxon>
        <taxon>Actinomycetota</taxon>
        <taxon>Actinomycetes</taxon>
        <taxon>Kitasatosporales</taxon>
        <taxon>Streptomycetaceae</taxon>
        <taxon>Streptomyces</taxon>
    </lineage>
</organism>
<accession>A0ABV3ADR7</accession>
<evidence type="ECO:0000256" key="1">
    <source>
        <dbReference type="SAM" id="MobiDB-lite"/>
    </source>
</evidence>
<feature type="region of interest" description="Disordered" evidence="1">
    <location>
        <begin position="21"/>
        <end position="43"/>
    </location>
</feature>
<keyword evidence="3" id="KW-1185">Reference proteome</keyword>
<dbReference type="RefSeq" id="WP_359258684.1">
    <property type="nucleotide sequence ID" value="NZ_JBFAEG010000018.1"/>
</dbReference>
<evidence type="ECO:0000313" key="3">
    <source>
        <dbReference type="Proteomes" id="UP001551011"/>
    </source>
</evidence>
<comment type="caution">
    <text evidence="2">The sequence shown here is derived from an EMBL/GenBank/DDBJ whole genome shotgun (WGS) entry which is preliminary data.</text>
</comment>
<reference evidence="2 3" key="1">
    <citation type="submission" date="2024-06" db="EMBL/GenBank/DDBJ databases">
        <title>The Natural Products Discovery Center: Release of the First 8490 Sequenced Strains for Exploring Actinobacteria Biosynthetic Diversity.</title>
        <authorList>
            <person name="Kalkreuter E."/>
            <person name="Kautsar S.A."/>
            <person name="Yang D."/>
            <person name="Bader C.D."/>
            <person name="Teijaro C.N."/>
            <person name="Fluegel L."/>
            <person name="Davis C.M."/>
            <person name="Simpson J.R."/>
            <person name="Lauterbach L."/>
            <person name="Steele A.D."/>
            <person name="Gui C."/>
            <person name="Meng S."/>
            <person name="Li G."/>
            <person name="Viehrig K."/>
            <person name="Ye F."/>
            <person name="Su P."/>
            <person name="Kiefer A.F."/>
            <person name="Nichols A."/>
            <person name="Cepeda A.J."/>
            <person name="Yan W."/>
            <person name="Fan B."/>
            <person name="Jiang Y."/>
            <person name="Adhikari A."/>
            <person name="Zheng C.-J."/>
            <person name="Schuster L."/>
            <person name="Cowan T.M."/>
            <person name="Smanski M.J."/>
            <person name="Chevrette M.G."/>
            <person name="De Carvalho L.P.S."/>
            <person name="Shen B."/>
        </authorList>
    </citation>
    <scope>NUCLEOTIDE SEQUENCE [LARGE SCALE GENOMIC DNA]</scope>
    <source>
        <strain evidence="2 3">NPDC020594</strain>
    </source>
</reference>
<protein>
    <submittedName>
        <fullName evidence="2">Uncharacterized protein</fullName>
    </submittedName>
</protein>